<dbReference type="Pfam" id="PF13912">
    <property type="entry name" value="zf-C2H2_6"/>
    <property type="match status" value="1"/>
</dbReference>
<dbReference type="InterPro" id="IPR051061">
    <property type="entry name" value="Zinc_finger_trans_reg"/>
</dbReference>
<dbReference type="PROSITE" id="PS00028">
    <property type="entry name" value="ZINC_FINGER_C2H2_1"/>
    <property type="match status" value="4"/>
</dbReference>
<accession>A0A226DA13</accession>
<keyword evidence="4" id="KW-0862">Zinc</keyword>
<feature type="compositionally biased region" description="Polar residues" evidence="6">
    <location>
        <begin position="83"/>
        <end position="94"/>
    </location>
</feature>
<dbReference type="PROSITE" id="PS50157">
    <property type="entry name" value="ZINC_FINGER_C2H2_2"/>
    <property type="match status" value="6"/>
</dbReference>
<feature type="domain" description="C2H2-type" evidence="7">
    <location>
        <begin position="261"/>
        <end position="289"/>
    </location>
</feature>
<dbReference type="STRING" id="158441.A0A226DA13"/>
<feature type="domain" description="C2H2-type" evidence="7">
    <location>
        <begin position="165"/>
        <end position="193"/>
    </location>
</feature>
<dbReference type="Proteomes" id="UP000198287">
    <property type="component" value="Unassembled WGS sequence"/>
</dbReference>
<dbReference type="OMA" id="ICHAKFK"/>
<evidence type="ECO:0000256" key="1">
    <source>
        <dbReference type="ARBA" id="ARBA00022723"/>
    </source>
</evidence>
<dbReference type="AlphaFoldDB" id="A0A226DA13"/>
<proteinExistence type="predicted"/>
<dbReference type="PANTHER" id="PTHR46179:SF20">
    <property type="entry name" value="TRANSCRIPTION FACTOR 3A PROTEIN-RELATED"/>
    <property type="match status" value="1"/>
</dbReference>
<gene>
    <name evidence="8" type="ORF">Fcan01_22743</name>
</gene>
<dbReference type="EMBL" id="LNIX01000026">
    <property type="protein sequence ID" value="OXA42382.1"/>
    <property type="molecule type" value="Genomic_DNA"/>
</dbReference>
<dbReference type="InterPro" id="IPR036236">
    <property type="entry name" value="Znf_C2H2_sf"/>
</dbReference>
<keyword evidence="1" id="KW-0479">Metal-binding</keyword>
<evidence type="ECO:0000313" key="9">
    <source>
        <dbReference type="Proteomes" id="UP000198287"/>
    </source>
</evidence>
<protein>
    <submittedName>
        <fullName evidence="8">Zinc finger protein 62</fullName>
    </submittedName>
</protein>
<dbReference type="Pfam" id="PF00096">
    <property type="entry name" value="zf-C2H2"/>
    <property type="match status" value="2"/>
</dbReference>
<dbReference type="SUPFAM" id="SSF57667">
    <property type="entry name" value="beta-beta-alpha zinc fingers"/>
    <property type="match status" value="3"/>
</dbReference>
<evidence type="ECO:0000259" key="7">
    <source>
        <dbReference type="PROSITE" id="PS50157"/>
    </source>
</evidence>
<feature type="region of interest" description="Disordered" evidence="6">
    <location>
        <begin position="83"/>
        <end position="120"/>
    </location>
</feature>
<feature type="domain" description="C2H2-type" evidence="7">
    <location>
        <begin position="233"/>
        <end position="260"/>
    </location>
</feature>
<feature type="domain" description="C2H2-type" evidence="7">
    <location>
        <begin position="201"/>
        <end position="230"/>
    </location>
</feature>
<evidence type="ECO:0000256" key="4">
    <source>
        <dbReference type="ARBA" id="ARBA00022833"/>
    </source>
</evidence>
<keyword evidence="2" id="KW-0677">Repeat</keyword>
<feature type="domain" description="C2H2-type" evidence="7">
    <location>
        <begin position="289"/>
        <end position="318"/>
    </location>
</feature>
<keyword evidence="9" id="KW-1185">Reference proteome</keyword>
<evidence type="ECO:0000256" key="3">
    <source>
        <dbReference type="ARBA" id="ARBA00022771"/>
    </source>
</evidence>
<sequence>MKIVSSEESNDTFVSQGINIRNTIGEFDTDSTEDCKTGEKIRRKRQNLNFQSNKNKPATNYDYNLIGNTKMYKCPYPGCSKTAKTPSNVTVHSSLTKKKPDDNNQFKNRASTPRKKRDRRTNYLFDLVGDTRIYKCPTPGCPKTAKTLSNISIHVRCAHQQEKPFQCKTCGKGFFARTSLRVHRDRFHSTEESSKELTTGHLCDHPGCEKSFTFPSCLANHKLDHVTKDNFPFTCDICHAKFKTRHSLTTHLPRHLEELSWMCDECQVAFKSKRALGKHIKSKHTGEMMKTRDICGKQLSNSFNLRVHVRNVHEGGKRVRNRGIKRSRKSMATTTKGEKLTRWRTMGLMR</sequence>
<name>A0A226DA13_FOLCA</name>
<dbReference type="SMART" id="SM00355">
    <property type="entry name" value="ZnF_C2H2"/>
    <property type="match status" value="7"/>
</dbReference>
<keyword evidence="3 5" id="KW-0863">Zinc-finger</keyword>
<evidence type="ECO:0000256" key="6">
    <source>
        <dbReference type="SAM" id="MobiDB-lite"/>
    </source>
</evidence>
<dbReference type="FunFam" id="3.30.160.60:FF:000100">
    <property type="entry name" value="Zinc finger 45-like"/>
    <property type="match status" value="1"/>
</dbReference>
<dbReference type="GO" id="GO:0008270">
    <property type="term" value="F:zinc ion binding"/>
    <property type="evidence" value="ECO:0007669"/>
    <property type="project" value="UniProtKB-KW"/>
</dbReference>
<evidence type="ECO:0000256" key="2">
    <source>
        <dbReference type="ARBA" id="ARBA00022737"/>
    </source>
</evidence>
<dbReference type="GO" id="GO:0005634">
    <property type="term" value="C:nucleus"/>
    <property type="evidence" value="ECO:0007669"/>
    <property type="project" value="TreeGrafter"/>
</dbReference>
<dbReference type="OrthoDB" id="3565419at2759"/>
<dbReference type="InterPro" id="IPR013087">
    <property type="entry name" value="Znf_C2H2_type"/>
</dbReference>
<comment type="caution">
    <text evidence="8">The sequence shown here is derived from an EMBL/GenBank/DDBJ whole genome shotgun (WGS) entry which is preliminary data.</text>
</comment>
<evidence type="ECO:0000313" key="8">
    <source>
        <dbReference type="EMBL" id="OXA42382.1"/>
    </source>
</evidence>
<evidence type="ECO:0000256" key="5">
    <source>
        <dbReference type="PROSITE-ProRule" id="PRU00042"/>
    </source>
</evidence>
<dbReference type="Gene3D" id="3.30.160.60">
    <property type="entry name" value="Classic Zinc Finger"/>
    <property type="match status" value="3"/>
</dbReference>
<feature type="domain" description="C2H2-type" evidence="7">
    <location>
        <begin position="134"/>
        <end position="164"/>
    </location>
</feature>
<dbReference type="PANTHER" id="PTHR46179">
    <property type="entry name" value="ZINC FINGER PROTEIN"/>
    <property type="match status" value="1"/>
</dbReference>
<organism evidence="8 9">
    <name type="scientific">Folsomia candida</name>
    <name type="common">Springtail</name>
    <dbReference type="NCBI Taxonomy" id="158441"/>
    <lineage>
        <taxon>Eukaryota</taxon>
        <taxon>Metazoa</taxon>
        <taxon>Ecdysozoa</taxon>
        <taxon>Arthropoda</taxon>
        <taxon>Hexapoda</taxon>
        <taxon>Collembola</taxon>
        <taxon>Entomobryomorpha</taxon>
        <taxon>Isotomoidea</taxon>
        <taxon>Isotomidae</taxon>
        <taxon>Proisotominae</taxon>
        <taxon>Folsomia</taxon>
    </lineage>
</organism>
<reference evidence="8 9" key="1">
    <citation type="submission" date="2015-12" db="EMBL/GenBank/DDBJ databases">
        <title>The genome of Folsomia candida.</title>
        <authorList>
            <person name="Faddeeva A."/>
            <person name="Derks M.F."/>
            <person name="Anvar Y."/>
            <person name="Smit S."/>
            <person name="Van Straalen N."/>
            <person name="Roelofs D."/>
        </authorList>
    </citation>
    <scope>NUCLEOTIDE SEQUENCE [LARGE SCALE GENOMIC DNA]</scope>
    <source>
        <strain evidence="8 9">VU population</strain>
        <tissue evidence="8">Whole body</tissue>
    </source>
</reference>